<sequence>MDSSRIGAALLPLIPVKTAQPRVARAGVNRQRLFDLLDTAMDTPVTLISAGAGWGKTMLVSAWARAGRTPVAWLNLDRHDNDPQTFWAYVVAALRSADLLTDGNPLTALTSVPADPRERMRVIADGLGRLPDRSVLIIDDFHEIDDTRVLAEMSDLLRYPPEPVRLFLISRARPALNLHRLRAAGLITEIRASHLAFTEPEAADLVTGHGVTLTAPDLATLLDRTEGWAIGLHLGAGFLAGHHSRSVAEFAGDGRGIDEYLTEEVLANRARRQRRFLLQTSICERICAGLANAITAGRDGQRMLERFEHENDFVVRLGDRPLWFRYHHLLRDALGHRLQVESPAMVAELHRRAARWHAANDSVMEALTHAVSAGDWTYIGRLVTGQAAPLVLSAHRSALVRLLRQVPADRLDSTAELMVCAAVLLFHDGDYEAIPARLDHARRLLRRRPGDEHRPVELMRLTLRLAADRAVGDLPAVRAGCDELLDLLATDVAAGGAAVTQQRAIALNNRGLANLWSGDLDAAVRDLWASAGASRAAGLELAEINADGHLGLLEVMCGSVAAARQIAGDARERAIKRGWQHTVQSVAAHLAMVLVHLERGEFADAEQALQDGMRAHHSEPEAAQRVVMLGAQARLAATRGEPAKARVFLEAARADRSPRTRIPWLDRWLTMIEIEADLAAGDIGAPPTGITVADGDLAQQVTQARLAFAHKDFRRAGRLLDPRPTVLPYTAATVEAGLIIALIADIRGLAGQAVDLLSDTLHLAEREQIRRPFLVHAGGRLDDLLHRLQLLRPGDGHVTFLEEVRSAIRATRRTAATEVLSEREAEVLLFLPTMLSSAEIARELGISVNTVKAHIRAIYRKLGAAKRSEAVARARDLGLL</sequence>
<dbReference type="InterPro" id="IPR016032">
    <property type="entry name" value="Sig_transdc_resp-reg_C-effctor"/>
</dbReference>
<dbReference type="Proteomes" id="UP000590749">
    <property type="component" value="Unassembled WGS sequence"/>
</dbReference>
<keyword evidence="2" id="KW-0238">DNA-binding</keyword>
<dbReference type="SUPFAM" id="SSF46894">
    <property type="entry name" value="C-terminal effector domain of the bipartite response regulators"/>
    <property type="match status" value="1"/>
</dbReference>
<dbReference type="PANTHER" id="PTHR44688:SF16">
    <property type="entry name" value="DNA-BINDING TRANSCRIPTIONAL ACTIVATOR DEVR_DOSR"/>
    <property type="match status" value="1"/>
</dbReference>
<dbReference type="Gene3D" id="1.10.10.10">
    <property type="entry name" value="Winged helix-like DNA-binding domain superfamily/Winged helix DNA-binding domain"/>
    <property type="match status" value="1"/>
</dbReference>
<keyword evidence="1" id="KW-0805">Transcription regulation</keyword>
<evidence type="ECO:0000313" key="5">
    <source>
        <dbReference type="EMBL" id="MBB3099125.1"/>
    </source>
</evidence>
<dbReference type="GO" id="GO:0003677">
    <property type="term" value="F:DNA binding"/>
    <property type="evidence" value="ECO:0007669"/>
    <property type="project" value="UniProtKB-KW"/>
</dbReference>
<dbReference type="RefSeq" id="WP_183225199.1">
    <property type="nucleotide sequence ID" value="NZ_BMPW01000020.1"/>
</dbReference>
<organism evidence="5 6">
    <name type="scientific">Actinoplanes campanulatus</name>
    <dbReference type="NCBI Taxonomy" id="113559"/>
    <lineage>
        <taxon>Bacteria</taxon>
        <taxon>Bacillati</taxon>
        <taxon>Actinomycetota</taxon>
        <taxon>Actinomycetes</taxon>
        <taxon>Micromonosporales</taxon>
        <taxon>Micromonosporaceae</taxon>
        <taxon>Actinoplanes</taxon>
    </lineage>
</organism>
<dbReference type="Gene3D" id="3.40.50.300">
    <property type="entry name" value="P-loop containing nucleotide triphosphate hydrolases"/>
    <property type="match status" value="1"/>
</dbReference>
<dbReference type="SUPFAM" id="SSF52540">
    <property type="entry name" value="P-loop containing nucleoside triphosphate hydrolases"/>
    <property type="match status" value="1"/>
</dbReference>
<keyword evidence="6" id="KW-1185">Reference proteome</keyword>
<dbReference type="AlphaFoldDB" id="A0A7W5AN40"/>
<keyword evidence="3" id="KW-0804">Transcription</keyword>
<proteinExistence type="predicted"/>
<protein>
    <submittedName>
        <fullName evidence="5">LuxR family maltose regulon positive regulatory protein</fullName>
    </submittedName>
</protein>
<dbReference type="SMART" id="SM00421">
    <property type="entry name" value="HTH_LUXR"/>
    <property type="match status" value="1"/>
</dbReference>
<accession>A0A7W5AN40</accession>
<gene>
    <name evidence="5" type="ORF">FHR83_006831</name>
</gene>
<dbReference type="InterPro" id="IPR011990">
    <property type="entry name" value="TPR-like_helical_dom_sf"/>
</dbReference>
<name>A0A7W5AN40_9ACTN</name>
<comment type="caution">
    <text evidence="5">The sequence shown here is derived from an EMBL/GenBank/DDBJ whole genome shotgun (WGS) entry which is preliminary data.</text>
</comment>
<dbReference type="Pfam" id="PF00196">
    <property type="entry name" value="GerE"/>
    <property type="match status" value="1"/>
</dbReference>
<dbReference type="PANTHER" id="PTHR44688">
    <property type="entry name" value="DNA-BINDING TRANSCRIPTIONAL ACTIVATOR DEVR_DOSR"/>
    <property type="match status" value="1"/>
</dbReference>
<evidence type="ECO:0000313" key="6">
    <source>
        <dbReference type="Proteomes" id="UP000590749"/>
    </source>
</evidence>
<dbReference type="InterPro" id="IPR059106">
    <property type="entry name" value="WHD_MalT"/>
</dbReference>
<evidence type="ECO:0000256" key="2">
    <source>
        <dbReference type="ARBA" id="ARBA00023125"/>
    </source>
</evidence>
<dbReference type="CDD" id="cd06170">
    <property type="entry name" value="LuxR_C_like"/>
    <property type="match status" value="1"/>
</dbReference>
<dbReference type="InterPro" id="IPR000792">
    <property type="entry name" value="Tscrpt_reg_LuxR_C"/>
</dbReference>
<dbReference type="PROSITE" id="PS50043">
    <property type="entry name" value="HTH_LUXR_2"/>
    <property type="match status" value="1"/>
</dbReference>
<dbReference type="EMBL" id="JACHXF010000017">
    <property type="protein sequence ID" value="MBB3099125.1"/>
    <property type="molecule type" value="Genomic_DNA"/>
</dbReference>
<dbReference type="Gene3D" id="1.25.40.10">
    <property type="entry name" value="Tetratricopeptide repeat domain"/>
    <property type="match status" value="1"/>
</dbReference>
<dbReference type="PRINTS" id="PR00038">
    <property type="entry name" value="HTHLUXR"/>
</dbReference>
<dbReference type="InterPro" id="IPR027417">
    <property type="entry name" value="P-loop_NTPase"/>
</dbReference>
<feature type="domain" description="HTH luxR-type" evidence="4">
    <location>
        <begin position="813"/>
        <end position="878"/>
    </location>
</feature>
<dbReference type="GO" id="GO:0006355">
    <property type="term" value="P:regulation of DNA-templated transcription"/>
    <property type="evidence" value="ECO:0007669"/>
    <property type="project" value="InterPro"/>
</dbReference>
<dbReference type="Pfam" id="PF25873">
    <property type="entry name" value="WHD_MalT"/>
    <property type="match status" value="1"/>
</dbReference>
<reference evidence="5 6" key="1">
    <citation type="submission" date="2020-08" db="EMBL/GenBank/DDBJ databases">
        <title>Genomic Encyclopedia of Type Strains, Phase III (KMG-III): the genomes of soil and plant-associated and newly described type strains.</title>
        <authorList>
            <person name="Whitman W."/>
        </authorList>
    </citation>
    <scope>NUCLEOTIDE SEQUENCE [LARGE SCALE GENOMIC DNA]</scope>
    <source>
        <strain evidence="5 6">CECT 3287</strain>
    </source>
</reference>
<dbReference type="InterPro" id="IPR036388">
    <property type="entry name" value="WH-like_DNA-bd_sf"/>
</dbReference>
<evidence type="ECO:0000256" key="1">
    <source>
        <dbReference type="ARBA" id="ARBA00023015"/>
    </source>
</evidence>
<evidence type="ECO:0000256" key="3">
    <source>
        <dbReference type="ARBA" id="ARBA00023163"/>
    </source>
</evidence>
<evidence type="ECO:0000259" key="4">
    <source>
        <dbReference type="PROSITE" id="PS50043"/>
    </source>
</evidence>